<dbReference type="Proteomes" id="UP000622017">
    <property type="component" value="Unassembled WGS sequence"/>
</dbReference>
<feature type="transmembrane region" description="Helical" evidence="1">
    <location>
        <begin position="353"/>
        <end position="369"/>
    </location>
</feature>
<evidence type="ECO:0000256" key="1">
    <source>
        <dbReference type="SAM" id="Phobius"/>
    </source>
</evidence>
<dbReference type="GO" id="GO:0016746">
    <property type="term" value="F:acyltransferase activity"/>
    <property type="evidence" value="ECO:0007669"/>
    <property type="project" value="UniProtKB-KW"/>
</dbReference>
<dbReference type="InterPro" id="IPR002656">
    <property type="entry name" value="Acyl_transf_3_dom"/>
</dbReference>
<feature type="transmembrane region" description="Helical" evidence="1">
    <location>
        <begin position="24"/>
        <end position="43"/>
    </location>
</feature>
<keyword evidence="1" id="KW-0472">Membrane</keyword>
<feature type="transmembrane region" description="Helical" evidence="1">
    <location>
        <begin position="191"/>
        <end position="207"/>
    </location>
</feature>
<feature type="transmembrane region" description="Helical" evidence="1">
    <location>
        <begin position="259"/>
        <end position="278"/>
    </location>
</feature>
<keyword evidence="1" id="KW-1133">Transmembrane helix</keyword>
<keyword evidence="3" id="KW-0012">Acyltransferase</keyword>
<gene>
    <name evidence="3" type="ORF">H8B15_01670</name>
</gene>
<dbReference type="Pfam" id="PF01757">
    <property type="entry name" value="Acyl_transf_3"/>
    <property type="match status" value="1"/>
</dbReference>
<feature type="transmembrane region" description="Helical" evidence="1">
    <location>
        <begin position="101"/>
        <end position="119"/>
    </location>
</feature>
<name>A0ABR7MFW2_9BACT</name>
<feature type="transmembrane region" description="Helical" evidence="1">
    <location>
        <begin position="381"/>
        <end position="399"/>
    </location>
</feature>
<dbReference type="PANTHER" id="PTHR23028">
    <property type="entry name" value="ACETYLTRANSFERASE"/>
    <property type="match status" value="1"/>
</dbReference>
<proteinExistence type="predicted"/>
<comment type="caution">
    <text evidence="3">The sequence shown here is derived from an EMBL/GenBank/DDBJ whole genome shotgun (WGS) entry which is preliminary data.</text>
</comment>
<sequence length="414" mass="48145">MAHVSLAENSPVQRNKVFEFNLEGLRGFAALLVVWHHIIYHRFWLDPHYQPEGYFAFNPPGRLSVLVFFVLSGYVIAIANPTPLTKKQILPYLKKRFTRIYPIYFLCVLAALAAAKGSYPTYTILTNITILQNNSTPIIFEINPIWSLHFEVLFYLAFIPLSFFRINPLFITLLCFLIVGIRLFIPLPFDFSYPLYFLFWLTGVTLAKNKFNRTLPSFTLMTSMLFLLLSLEHLNPFKDILTVILSKFYPIAVDKLSPLLNLTDFYQLLYFAMIIFVFTNKNNIFLSLYKFILITAPLYTTYYIFAENRIASDHTLALPVVFYITSLLLYIAQNKLNTIFHKIINLLSKAGSISYGLYLIHFPILALFMRVELLSGTRFTFALRLLLFVPLSLLASYILEKKFQPWIRNKLYSI</sequence>
<keyword evidence="4" id="KW-1185">Reference proteome</keyword>
<feature type="transmembrane region" description="Helical" evidence="1">
    <location>
        <begin position="285"/>
        <end position="304"/>
    </location>
</feature>
<feature type="transmembrane region" description="Helical" evidence="1">
    <location>
        <begin position="214"/>
        <end position="231"/>
    </location>
</feature>
<feature type="transmembrane region" description="Helical" evidence="1">
    <location>
        <begin position="316"/>
        <end position="332"/>
    </location>
</feature>
<organism evidence="3 4">
    <name type="scientific">Hymenobacter citatus</name>
    <dbReference type="NCBI Taxonomy" id="2763506"/>
    <lineage>
        <taxon>Bacteria</taxon>
        <taxon>Pseudomonadati</taxon>
        <taxon>Bacteroidota</taxon>
        <taxon>Cytophagia</taxon>
        <taxon>Cytophagales</taxon>
        <taxon>Hymenobacteraceae</taxon>
        <taxon>Hymenobacter</taxon>
    </lineage>
</organism>
<evidence type="ECO:0000259" key="2">
    <source>
        <dbReference type="Pfam" id="PF01757"/>
    </source>
</evidence>
<feature type="domain" description="Acyltransferase 3" evidence="2">
    <location>
        <begin position="21"/>
        <end position="399"/>
    </location>
</feature>
<evidence type="ECO:0000313" key="4">
    <source>
        <dbReference type="Proteomes" id="UP000622017"/>
    </source>
</evidence>
<feature type="transmembrane region" description="Helical" evidence="1">
    <location>
        <begin position="166"/>
        <end position="185"/>
    </location>
</feature>
<feature type="transmembrane region" description="Helical" evidence="1">
    <location>
        <begin position="63"/>
        <end position="80"/>
    </location>
</feature>
<accession>A0ABR7MFW2</accession>
<protein>
    <submittedName>
        <fullName evidence="3">Acyltransferase</fullName>
    </submittedName>
</protein>
<dbReference type="RefSeq" id="WP_187317913.1">
    <property type="nucleotide sequence ID" value="NZ_JACSCY010000001.1"/>
</dbReference>
<evidence type="ECO:0000313" key="3">
    <source>
        <dbReference type="EMBL" id="MBC6609610.1"/>
    </source>
</evidence>
<dbReference type="PANTHER" id="PTHR23028:SF53">
    <property type="entry name" value="ACYL_TRANSF_3 DOMAIN-CONTAINING PROTEIN"/>
    <property type="match status" value="1"/>
</dbReference>
<keyword evidence="1" id="KW-0812">Transmembrane</keyword>
<feature type="transmembrane region" description="Helical" evidence="1">
    <location>
        <begin position="139"/>
        <end position="159"/>
    </location>
</feature>
<dbReference type="EMBL" id="JACSCY010000001">
    <property type="protein sequence ID" value="MBC6609610.1"/>
    <property type="molecule type" value="Genomic_DNA"/>
</dbReference>
<dbReference type="InterPro" id="IPR050879">
    <property type="entry name" value="Acyltransferase_3"/>
</dbReference>
<reference evidence="3 4" key="1">
    <citation type="submission" date="2020-08" db="EMBL/GenBank/DDBJ databases">
        <title>Hymenobacter sp.</title>
        <authorList>
            <person name="Kim M.K."/>
        </authorList>
    </citation>
    <scope>NUCLEOTIDE SEQUENCE [LARGE SCALE GENOMIC DNA]</scope>
    <source>
        <strain evidence="3 4">BT507</strain>
    </source>
</reference>
<keyword evidence="3" id="KW-0808">Transferase</keyword>